<dbReference type="AlphaFoldDB" id="S2EQ65"/>
<dbReference type="PANTHER" id="PTHR11659">
    <property type="entry name" value="GLUTAMYL-TRNA GLN AMIDOTRANSFERASE SUBUNIT B MITOCHONDRIAL AND PROKARYOTIC PET112-RELATED"/>
    <property type="match status" value="1"/>
</dbReference>
<evidence type="ECO:0000313" key="7">
    <source>
        <dbReference type="EMBL" id="EPA06552.1"/>
    </source>
</evidence>
<organism evidence="7 8">
    <name type="scientific">Candidatus Nitrosarchaeum limnium BG20</name>
    <dbReference type="NCBI Taxonomy" id="859192"/>
    <lineage>
        <taxon>Archaea</taxon>
        <taxon>Nitrososphaerota</taxon>
        <taxon>Nitrososphaeria</taxon>
        <taxon>Nitrosopumilales</taxon>
        <taxon>Nitrosopumilaceae</taxon>
        <taxon>Nitrosarchaeum</taxon>
    </lineage>
</organism>
<dbReference type="InterPro" id="IPR003789">
    <property type="entry name" value="Asn/Gln_tRNA_amidoTrase-B-like"/>
</dbReference>
<dbReference type="GO" id="GO:0050567">
    <property type="term" value="F:glutaminyl-tRNA synthase (glutamine-hydrolyzing) activity"/>
    <property type="evidence" value="ECO:0007669"/>
    <property type="project" value="TreeGrafter"/>
</dbReference>
<sequence>MGLVDTKEKRESSKLKASHLKDIADSIQSGKIARNSAKNALYEIIKNGKDLSTVISELDLGNVSDESELSNIISSVISEETQAVEQAKSNPQTINYLVGKVMQKTRGKADPKLTLDLLKKMI</sequence>
<evidence type="ECO:0000256" key="1">
    <source>
        <dbReference type="ARBA" id="ARBA00016923"/>
    </source>
</evidence>
<keyword evidence="5" id="KW-0648">Protein biosynthesis</keyword>
<dbReference type="Proteomes" id="UP000014065">
    <property type="component" value="Unassembled WGS sequence"/>
</dbReference>
<evidence type="ECO:0000259" key="6">
    <source>
        <dbReference type="SMART" id="SM00845"/>
    </source>
</evidence>
<dbReference type="EMBL" id="AHJG01000035">
    <property type="protein sequence ID" value="EPA06552.1"/>
    <property type="molecule type" value="Genomic_DNA"/>
</dbReference>
<name>S2EQ65_9ARCH</name>
<dbReference type="PANTHER" id="PTHR11659:SF0">
    <property type="entry name" value="GLUTAMYL-TRNA(GLN) AMIDOTRANSFERASE SUBUNIT B, MITOCHONDRIAL"/>
    <property type="match status" value="1"/>
</dbReference>
<proteinExistence type="predicted"/>
<dbReference type="SMART" id="SM00845">
    <property type="entry name" value="GatB_Yqey"/>
    <property type="match status" value="1"/>
</dbReference>
<keyword evidence="2" id="KW-0436">Ligase</keyword>
<dbReference type="PATRIC" id="fig|859192.6.peg.308"/>
<dbReference type="InterPro" id="IPR018027">
    <property type="entry name" value="Asn/Gln_amidotransferase"/>
</dbReference>
<dbReference type="GO" id="GO:0070681">
    <property type="term" value="P:glutaminyl-tRNAGln biosynthesis via transamidation"/>
    <property type="evidence" value="ECO:0007669"/>
    <property type="project" value="TreeGrafter"/>
</dbReference>
<dbReference type="SUPFAM" id="SSF89095">
    <property type="entry name" value="GatB/YqeY motif"/>
    <property type="match status" value="1"/>
</dbReference>
<accession>S2EQ65</accession>
<keyword evidence="3" id="KW-0547">Nucleotide-binding</keyword>
<dbReference type="GO" id="GO:0005524">
    <property type="term" value="F:ATP binding"/>
    <property type="evidence" value="ECO:0007669"/>
    <property type="project" value="UniProtKB-KW"/>
</dbReference>
<dbReference type="InterPro" id="IPR017959">
    <property type="entry name" value="Asn/Gln-tRNA_amidoTrfase_suB/E"/>
</dbReference>
<dbReference type="Gene3D" id="1.10.10.410">
    <property type="match status" value="1"/>
</dbReference>
<dbReference type="GO" id="GO:0006412">
    <property type="term" value="P:translation"/>
    <property type="evidence" value="ECO:0007669"/>
    <property type="project" value="UniProtKB-KW"/>
</dbReference>
<dbReference type="InterPro" id="IPR023168">
    <property type="entry name" value="GatB_Yqey_C_2"/>
</dbReference>
<evidence type="ECO:0000313" key="8">
    <source>
        <dbReference type="Proteomes" id="UP000014065"/>
    </source>
</evidence>
<feature type="domain" description="Asn/Gln amidotransferase" evidence="6">
    <location>
        <begin position="2"/>
        <end position="122"/>
    </location>
</feature>
<protein>
    <recommendedName>
        <fullName evidence="1">Aspartyl/glutamyl-tRNA(Asn/Gln) amidotransferase subunit B</fullName>
    </recommendedName>
</protein>
<comment type="caution">
    <text evidence="7">The sequence shown here is derived from an EMBL/GenBank/DDBJ whole genome shotgun (WGS) entry which is preliminary data.</text>
</comment>
<evidence type="ECO:0000256" key="2">
    <source>
        <dbReference type="ARBA" id="ARBA00022598"/>
    </source>
</evidence>
<keyword evidence="4" id="KW-0067">ATP-binding</keyword>
<evidence type="ECO:0000256" key="3">
    <source>
        <dbReference type="ARBA" id="ARBA00022741"/>
    </source>
</evidence>
<evidence type="ECO:0000256" key="5">
    <source>
        <dbReference type="ARBA" id="ARBA00022917"/>
    </source>
</evidence>
<keyword evidence="8" id="KW-1185">Reference proteome</keyword>
<evidence type="ECO:0000256" key="4">
    <source>
        <dbReference type="ARBA" id="ARBA00022840"/>
    </source>
</evidence>
<gene>
    <name evidence="7" type="ORF">BG20_I1151</name>
</gene>
<dbReference type="Pfam" id="PF02637">
    <property type="entry name" value="GatB_Yqey"/>
    <property type="match status" value="1"/>
</dbReference>
<reference evidence="7 8" key="1">
    <citation type="journal article" date="2012" name="J. Bacteriol.">
        <title>Genome Sequence of "Candidatus Nitrosoarchaeum limnia" BG20, a Low-Salinity Ammonia-Oxidizing Archaeon from the San Francisco Bay Estuary.</title>
        <authorList>
            <person name="Mosier A.C."/>
            <person name="Allen E.E."/>
            <person name="Kim M."/>
            <person name="Ferriera S."/>
            <person name="Francis C.A."/>
        </authorList>
    </citation>
    <scope>NUCLEOTIDE SEQUENCE [LARGE SCALE GENOMIC DNA]</scope>
    <source>
        <strain evidence="7 8">BG20</strain>
    </source>
</reference>